<organism evidence="16 17">
    <name type="scientific">Actinoalloteichus caeruleus DSM 43889</name>
    <dbReference type="NCBI Taxonomy" id="1120930"/>
    <lineage>
        <taxon>Bacteria</taxon>
        <taxon>Bacillati</taxon>
        <taxon>Actinomycetota</taxon>
        <taxon>Actinomycetes</taxon>
        <taxon>Pseudonocardiales</taxon>
        <taxon>Pseudonocardiaceae</taxon>
        <taxon>Actinoalloteichus</taxon>
        <taxon>Actinoalloteichus cyanogriseus</taxon>
    </lineage>
</organism>
<evidence type="ECO:0000256" key="13">
    <source>
        <dbReference type="ARBA" id="ARBA00034078"/>
    </source>
</evidence>
<evidence type="ECO:0000259" key="15">
    <source>
        <dbReference type="PROSITE" id="PS51379"/>
    </source>
</evidence>
<evidence type="ECO:0000256" key="5">
    <source>
        <dbReference type="ARBA" id="ARBA00022485"/>
    </source>
</evidence>
<dbReference type="InterPro" id="IPR017900">
    <property type="entry name" value="4Fe4S_Fe_S_CS"/>
</dbReference>
<comment type="cofactor">
    <cofactor evidence="13">
        <name>[2Fe-2S] cluster</name>
        <dbReference type="ChEBI" id="CHEBI:190135"/>
    </cofactor>
</comment>
<evidence type="ECO:0000256" key="4">
    <source>
        <dbReference type="ARBA" id="ARBA00012792"/>
    </source>
</evidence>
<keyword evidence="9" id="KW-0560">Oxidoreductase</keyword>
<dbReference type="InterPro" id="IPR009051">
    <property type="entry name" value="Helical_ferredxn"/>
</dbReference>
<evidence type="ECO:0000256" key="7">
    <source>
        <dbReference type="ARBA" id="ARBA00022714"/>
    </source>
</evidence>
<sequence>MSAPTTEKPGTDDSRNDPAAPPPAPEGSVVVTVKIRRYNPEGDADEPYWESFDVPALPTDRVLNLLHHVKWYLDGTLAFRRSCAHGICGSDAMRINGINRLACKVLIKDLLAGGGKHTTISIEPIKGLPVEKDLIVDMEPFFEAYRAVKPYLVTTGNEPTRERLQSSADRARFDDTTKCILCAACTTSCPVFWTEGSYFGPAAIVNAHRFIFDSRDEGAEERLDILNDNEGVWRCRTTFNCTDACPRGIQVTQAIQEVKRALLFRRV</sequence>
<dbReference type="Gene3D" id="3.10.20.30">
    <property type="match status" value="1"/>
</dbReference>
<accession>A0ABT1JM21</accession>
<dbReference type="InterPro" id="IPR017896">
    <property type="entry name" value="4Fe4S_Fe-S-bd"/>
</dbReference>
<keyword evidence="10" id="KW-0408">Iron</keyword>
<gene>
    <name evidence="16" type="ORF">G443_003849</name>
</gene>
<evidence type="ECO:0000313" key="16">
    <source>
        <dbReference type="EMBL" id="MCP2333579.1"/>
    </source>
</evidence>
<dbReference type="RefSeq" id="WP_026419408.1">
    <property type="nucleotide sequence ID" value="NZ_AUBJ02000001.1"/>
</dbReference>
<dbReference type="EMBL" id="AUBJ02000001">
    <property type="protein sequence ID" value="MCP2333579.1"/>
    <property type="molecule type" value="Genomic_DNA"/>
</dbReference>
<protein>
    <recommendedName>
        <fullName evidence="4">succinate dehydrogenase</fullName>
        <ecNumber evidence="4">1.3.5.1</ecNumber>
    </recommendedName>
</protein>
<evidence type="ECO:0000256" key="8">
    <source>
        <dbReference type="ARBA" id="ARBA00022723"/>
    </source>
</evidence>
<keyword evidence="17" id="KW-1185">Reference proteome</keyword>
<dbReference type="InterPro" id="IPR025192">
    <property type="entry name" value="Succ_DH/fum_Rdtase_N"/>
</dbReference>
<evidence type="ECO:0000256" key="3">
    <source>
        <dbReference type="ARBA" id="ARBA00009433"/>
    </source>
</evidence>
<dbReference type="InterPro" id="IPR004489">
    <property type="entry name" value="Succ_DH/fum_Rdtase_Fe-S"/>
</dbReference>
<keyword evidence="6" id="KW-0816">Tricarboxylic acid cycle</keyword>
<dbReference type="PROSITE" id="PS00198">
    <property type="entry name" value="4FE4S_FER_1"/>
    <property type="match status" value="1"/>
</dbReference>
<evidence type="ECO:0000256" key="1">
    <source>
        <dbReference type="ARBA" id="ARBA00001927"/>
    </source>
</evidence>
<dbReference type="InterPro" id="IPR012675">
    <property type="entry name" value="Beta-grasp_dom_sf"/>
</dbReference>
<keyword evidence="7" id="KW-0001">2Fe-2S</keyword>
<dbReference type="NCBIfam" id="TIGR00384">
    <property type="entry name" value="dhsB"/>
    <property type="match status" value="1"/>
</dbReference>
<name>A0ABT1JM21_ACTCY</name>
<evidence type="ECO:0000256" key="11">
    <source>
        <dbReference type="ARBA" id="ARBA00023014"/>
    </source>
</evidence>
<dbReference type="PANTHER" id="PTHR11921:SF29">
    <property type="entry name" value="SUCCINATE DEHYDROGENASE [UBIQUINONE] IRON-SULFUR SUBUNIT, MITOCHONDRIAL"/>
    <property type="match status" value="1"/>
</dbReference>
<evidence type="ECO:0000256" key="6">
    <source>
        <dbReference type="ARBA" id="ARBA00022532"/>
    </source>
</evidence>
<dbReference type="SUPFAM" id="SSF54292">
    <property type="entry name" value="2Fe-2S ferredoxin-like"/>
    <property type="match status" value="1"/>
</dbReference>
<dbReference type="InterPro" id="IPR036010">
    <property type="entry name" value="2Fe-2S_ferredoxin-like_sf"/>
</dbReference>
<keyword evidence="8" id="KW-0479">Metal-binding</keyword>
<evidence type="ECO:0000256" key="2">
    <source>
        <dbReference type="ARBA" id="ARBA00001966"/>
    </source>
</evidence>
<evidence type="ECO:0000256" key="10">
    <source>
        <dbReference type="ARBA" id="ARBA00023004"/>
    </source>
</evidence>
<comment type="cofactor">
    <cofactor evidence="1">
        <name>[3Fe-4S] cluster</name>
        <dbReference type="ChEBI" id="CHEBI:21137"/>
    </cofactor>
</comment>
<evidence type="ECO:0000313" key="17">
    <source>
        <dbReference type="Proteomes" id="UP000791080"/>
    </source>
</evidence>
<reference evidence="16 17" key="1">
    <citation type="submission" date="2022-06" db="EMBL/GenBank/DDBJ databases">
        <title>Genomic Encyclopedia of Type Strains, Phase I: the one thousand microbial genomes (KMG-I) project.</title>
        <authorList>
            <person name="Kyrpides N."/>
        </authorList>
    </citation>
    <scope>NUCLEOTIDE SEQUENCE [LARGE SCALE GENOMIC DNA]</scope>
    <source>
        <strain evidence="16 17">DSM 43889</strain>
    </source>
</reference>
<dbReference type="EC" id="1.3.5.1" evidence="4"/>
<dbReference type="Proteomes" id="UP000791080">
    <property type="component" value="Unassembled WGS sequence"/>
</dbReference>
<dbReference type="SUPFAM" id="SSF46548">
    <property type="entry name" value="alpha-helical ferredoxin"/>
    <property type="match status" value="1"/>
</dbReference>
<dbReference type="NCBIfam" id="NF004616">
    <property type="entry name" value="PRK05950.1"/>
    <property type="match status" value="1"/>
</dbReference>
<dbReference type="InterPro" id="IPR050573">
    <property type="entry name" value="SDH/FRD_Iron-Sulfur"/>
</dbReference>
<keyword evidence="11" id="KW-0411">Iron-sulfur</keyword>
<dbReference type="Pfam" id="PF13085">
    <property type="entry name" value="Fer2_3"/>
    <property type="match status" value="1"/>
</dbReference>
<evidence type="ECO:0000256" key="14">
    <source>
        <dbReference type="SAM" id="MobiDB-lite"/>
    </source>
</evidence>
<proteinExistence type="inferred from homology"/>
<keyword evidence="5" id="KW-0004">4Fe-4S</keyword>
<comment type="caution">
    <text evidence="16">The sequence shown here is derived from an EMBL/GenBank/DDBJ whole genome shotgun (WGS) entry which is preliminary data.</text>
</comment>
<comment type="cofactor">
    <cofactor evidence="2">
        <name>[4Fe-4S] cluster</name>
        <dbReference type="ChEBI" id="CHEBI:49883"/>
    </cofactor>
</comment>
<keyword evidence="12" id="KW-0003">3Fe-4S</keyword>
<dbReference type="PROSITE" id="PS51379">
    <property type="entry name" value="4FE4S_FER_2"/>
    <property type="match status" value="1"/>
</dbReference>
<evidence type="ECO:0000256" key="12">
    <source>
        <dbReference type="ARBA" id="ARBA00023291"/>
    </source>
</evidence>
<comment type="similarity">
    <text evidence="3">Belongs to the succinate dehydrogenase/fumarate reductase iron-sulfur protein family.</text>
</comment>
<evidence type="ECO:0000256" key="9">
    <source>
        <dbReference type="ARBA" id="ARBA00023002"/>
    </source>
</evidence>
<feature type="region of interest" description="Disordered" evidence="14">
    <location>
        <begin position="1"/>
        <end position="28"/>
    </location>
</feature>
<dbReference type="PANTHER" id="PTHR11921">
    <property type="entry name" value="SUCCINATE DEHYDROGENASE IRON-SULFUR PROTEIN"/>
    <property type="match status" value="1"/>
</dbReference>
<dbReference type="Gene3D" id="1.10.1060.10">
    <property type="entry name" value="Alpha-helical ferredoxin"/>
    <property type="match status" value="1"/>
</dbReference>
<feature type="domain" description="4Fe-4S ferredoxin-type" evidence="15">
    <location>
        <begin position="169"/>
        <end position="191"/>
    </location>
</feature>
<dbReference type="Pfam" id="PF13237">
    <property type="entry name" value="Fer4_10"/>
    <property type="match status" value="1"/>
</dbReference>